<evidence type="ECO:0000313" key="2">
    <source>
        <dbReference type="EMBL" id="MPN35804.1"/>
    </source>
</evidence>
<feature type="transmembrane region" description="Helical" evidence="1">
    <location>
        <begin position="6"/>
        <end position="28"/>
    </location>
</feature>
<evidence type="ECO:0000256" key="1">
    <source>
        <dbReference type="SAM" id="Phobius"/>
    </source>
</evidence>
<name>A0A645HI57_9ZZZZ</name>
<proteinExistence type="predicted"/>
<dbReference type="EMBL" id="VSSQ01089610">
    <property type="protein sequence ID" value="MPN35804.1"/>
    <property type="molecule type" value="Genomic_DNA"/>
</dbReference>
<reference evidence="2" key="1">
    <citation type="submission" date="2019-08" db="EMBL/GenBank/DDBJ databases">
        <authorList>
            <person name="Kucharzyk K."/>
            <person name="Murdoch R.W."/>
            <person name="Higgins S."/>
            <person name="Loffler F."/>
        </authorList>
    </citation>
    <scope>NUCLEOTIDE SEQUENCE</scope>
</reference>
<accession>A0A645HI57</accession>
<sequence length="44" mass="4936">MDTMDKIHPLVGIVLVLLISILALAMIFKSIKDLIAFLNKNKLK</sequence>
<keyword evidence="1" id="KW-1133">Transmembrane helix</keyword>
<keyword evidence="1" id="KW-0472">Membrane</keyword>
<keyword evidence="1" id="KW-0812">Transmembrane</keyword>
<comment type="caution">
    <text evidence="2">The sequence shown here is derived from an EMBL/GenBank/DDBJ whole genome shotgun (WGS) entry which is preliminary data.</text>
</comment>
<organism evidence="2">
    <name type="scientific">bioreactor metagenome</name>
    <dbReference type="NCBI Taxonomy" id="1076179"/>
    <lineage>
        <taxon>unclassified sequences</taxon>
        <taxon>metagenomes</taxon>
        <taxon>ecological metagenomes</taxon>
    </lineage>
</organism>
<gene>
    <name evidence="2" type="ORF">SDC9_183306</name>
</gene>
<dbReference type="AlphaFoldDB" id="A0A645HI57"/>
<protein>
    <submittedName>
        <fullName evidence="2">Uncharacterized protein</fullName>
    </submittedName>
</protein>